<protein>
    <recommendedName>
        <fullName evidence="2">Coenzyme PQQ synthesis protein D</fullName>
    </recommendedName>
</protein>
<evidence type="ECO:0000313" key="1">
    <source>
        <dbReference type="EMBL" id="MPM43632.1"/>
    </source>
</evidence>
<dbReference type="Gene3D" id="1.10.10.1150">
    <property type="entry name" value="Coenzyme PQQ synthesis protein D (PqqD)"/>
    <property type="match status" value="1"/>
</dbReference>
<evidence type="ECO:0008006" key="2">
    <source>
        <dbReference type="Google" id="ProtNLM"/>
    </source>
</evidence>
<comment type="caution">
    <text evidence="1">The sequence shown here is derived from an EMBL/GenBank/DDBJ whole genome shotgun (WGS) entry which is preliminary data.</text>
</comment>
<dbReference type="NCBIfam" id="NF033536">
    <property type="entry name" value="lasso_PqqD_Bac"/>
    <property type="match status" value="1"/>
</dbReference>
<sequence length="93" mass="10381">MKQITLQSVITGKKEIVAADMDGETVMMGIETGKYYNLGKMGGVIWTLVEQPVSVEAVIEQLLGKYEVTRRQCEEEVLSFLNSLDKEGLLEVQ</sequence>
<dbReference type="Pfam" id="PF05402">
    <property type="entry name" value="PqqD"/>
    <property type="match status" value="1"/>
</dbReference>
<proteinExistence type="predicted"/>
<accession>A0A644ZS05</accession>
<dbReference type="AlphaFoldDB" id="A0A644ZS05"/>
<organism evidence="1">
    <name type="scientific">bioreactor metagenome</name>
    <dbReference type="NCBI Taxonomy" id="1076179"/>
    <lineage>
        <taxon>unclassified sequences</taxon>
        <taxon>metagenomes</taxon>
        <taxon>ecological metagenomes</taxon>
    </lineage>
</organism>
<gene>
    <name evidence="1" type="ORF">SDC9_90309</name>
</gene>
<dbReference type="EMBL" id="VSSQ01010177">
    <property type="protein sequence ID" value="MPM43632.1"/>
    <property type="molecule type" value="Genomic_DNA"/>
</dbReference>
<name>A0A644ZS05_9ZZZZ</name>
<dbReference type="InterPro" id="IPR008792">
    <property type="entry name" value="PQQD"/>
</dbReference>
<dbReference type="InterPro" id="IPR041881">
    <property type="entry name" value="PqqD_sf"/>
</dbReference>
<reference evidence="1" key="1">
    <citation type="submission" date="2019-08" db="EMBL/GenBank/DDBJ databases">
        <authorList>
            <person name="Kucharzyk K."/>
            <person name="Murdoch R.W."/>
            <person name="Higgins S."/>
            <person name="Loffler F."/>
        </authorList>
    </citation>
    <scope>NUCLEOTIDE SEQUENCE</scope>
</reference>